<dbReference type="PANTHER" id="PTHR42760:SF133">
    <property type="entry name" value="3-OXOACYL-[ACYL-CARRIER-PROTEIN] REDUCTASE"/>
    <property type="match status" value="1"/>
</dbReference>
<evidence type="ECO:0000256" key="1">
    <source>
        <dbReference type="ARBA" id="ARBA00006484"/>
    </source>
</evidence>
<dbReference type="HOGENOM" id="CLU_010194_1_3_1"/>
<dbReference type="PRINTS" id="PR00081">
    <property type="entry name" value="GDHRDH"/>
</dbReference>
<dbReference type="Proteomes" id="UP000053328">
    <property type="component" value="Unassembled WGS sequence"/>
</dbReference>
<dbReference type="Pfam" id="PF13561">
    <property type="entry name" value="adh_short_C2"/>
    <property type="match status" value="1"/>
</dbReference>
<dbReference type="SUPFAM" id="SSF51735">
    <property type="entry name" value="NAD(P)-binding Rossmann-fold domains"/>
    <property type="match status" value="1"/>
</dbReference>
<dbReference type="OrthoDB" id="37659at2759"/>
<dbReference type="GO" id="GO:0048038">
    <property type="term" value="F:quinone binding"/>
    <property type="evidence" value="ECO:0007669"/>
    <property type="project" value="TreeGrafter"/>
</dbReference>
<dbReference type="GeneID" id="27331240"/>
<dbReference type="GO" id="GO:0006633">
    <property type="term" value="P:fatty acid biosynthetic process"/>
    <property type="evidence" value="ECO:0007669"/>
    <property type="project" value="TreeGrafter"/>
</dbReference>
<dbReference type="AlphaFoldDB" id="A0A0D1YP80"/>
<evidence type="ECO:0000256" key="3">
    <source>
        <dbReference type="ARBA" id="ARBA00023002"/>
    </source>
</evidence>
<evidence type="ECO:0008006" key="7">
    <source>
        <dbReference type="Google" id="ProtNLM"/>
    </source>
</evidence>
<keyword evidence="6" id="KW-1185">Reference proteome</keyword>
<dbReference type="VEuPathDB" id="FungiDB:PV08_04157"/>
<dbReference type="GO" id="GO:0016616">
    <property type="term" value="F:oxidoreductase activity, acting on the CH-OH group of donors, NAD or NADP as acceptor"/>
    <property type="evidence" value="ECO:0007669"/>
    <property type="project" value="TreeGrafter"/>
</dbReference>
<keyword evidence="2" id="KW-0521">NADP</keyword>
<dbReference type="PRINTS" id="PR00080">
    <property type="entry name" value="SDRFAMILY"/>
</dbReference>
<dbReference type="InterPro" id="IPR002347">
    <property type="entry name" value="SDR_fam"/>
</dbReference>
<organism evidence="5 6">
    <name type="scientific">Exophiala spinifera</name>
    <dbReference type="NCBI Taxonomy" id="91928"/>
    <lineage>
        <taxon>Eukaryota</taxon>
        <taxon>Fungi</taxon>
        <taxon>Dikarya</taxon>
        <taxon>Ascomycota</taxon>
        <taxon>Pezizomycotina</taxon>
        <taxon>Eurotiomycetes</taxon>
        <taxon>Chaetothyriomycetidae</taxon>
        <taxon>Chaetothyriales</taxon>
        <taxon>Herpotrichiellaceae</taxon>
        <taxon>Exophiala</taxon>
    </lineage>
</organism>
<dbReference type="Gene3D" id="3.40.50.720">
    <property type="entry name" value="NAD(P)-binding Rossmann-like Domain"/>
    <property type="match status" value="1"/>
</dbReference>
<dbReference type="Pfam" id="PF00106">
    <property type="entry name" value="adh_short"/>
    <property type="match status" value="1"/>
</dbReference>
<sequence length="294" mass="32106">MAHRLNQIASQIHGSATDNAKLLHEQVIIVTGAASGIGKATAELLAQYGASIVACDLDPKKLEGLATDLATMTPRPQVLTFVGNLMEAGVPERLVKEALSKFGKVDGLINTAGRTVPLEHFWNLSTEMYTLGFLYDSAIHKMTDKQFDMVLDIHLRVPFQLVRALSHHFMDPQHRERCKTIINYASAKAGVIGFTKAIALEWARYNVRCNAAAFGWLETAMTQAKENGQSLQVGAEKIPLGVSLSAHKFRDVNEIPLRRPGTADEAACTILYLASPLSSYMTGQVVEINGGRFT</sequence>
<proteinExistence type="inferred from homology"/>
<comment type="similarity">
    <text evidence="1 4">Belongs to the short-chain dehydrogenases/reductases (SDR) family.</text>
</comment>
<evidence type="ECO:0000313" key="6">
    <source>
        <dbReference type="Proteomes" id="UP000053328"/>
    </source>
</evidence>
<name>A0A0D1YP80_9EURO</name>
<dbReference type="PROSITE" id="PS00061">
    <property type="entry name" value="ADH_SHORT"/>
    <property type="match status" value="1"/>
</dbReference>
<reference evidence="5 6" key="1">
    <citation type="submission" date="2015-01" db="EMBL/GenBank/DDBJ databases">
        <title>The Genome Sequence of Exophiala spinifera CBS89968.</title>
        <authorList>
            <consortium name="The Broad Institute Genomics Platform"/>
            <person name="Cuomo C."/>
            <person name="de Hoog S."/>
            <person name="Gorbushina A."/>
            <person name="Stielow B."/>
            <person name="Teixiera M."/>
            <person name="Abouelleil A."/>
            <person name="Chapman S.B."/>
            <person name="Priest M."/>
            <person name="Young S.K."/>
            <person name="Wortman J."/>
            <person name="Nusbaum C."/>
            <person name="Birren B."/>
        </authorList>
    </citation>
    <scope>NUCLEOTIDE SEQUENCE [LARGE SCALE GENOMIC DNA]</scope>
    <source>
        <strain evidence="5 6">CBS 89968</strain>
    </source>
</reference>
<dbReference type="InterPro" id="IPR036291">
    <property type="entry name" value="NAD(P)-bd_dom_sf"/>
</dbReference>
<dbReference type="STRING" id="91928.A0A0D1YP80"/>
<protein>
    <recommendedName>
        <fullName evidence="7">3-oxoacyl-[acyl-carrier-protein] reductase</fullName>
    </recommendedName>
</protein>
<dbReference type="EMBL" id="KN847494">
    <property type="protein sequence ID" value="KIW16966.1"/>
    <property type="molecule type" value="Genomic_DNA"/>
</dbReference>
<dbReference type="InterPro" id="IPR020904">
    <property type="entry name" value="Sc_DH/Rdtase_CS"/>
</dbReference>
<dbReference type="RefSeq" id="XP_016237182.1">
    <property type="nucleotide sequence ID" value="XM_016378505.1"/>
</dbReference>
<accession>A0A0D1YP80</accession>
<dbReference type="PANTHER" id="PTHR42760">
    <property type="entry name" value="SHORT-CHAIN DEHYDROGENASES/REDUCTASES FAMILY MEMBER"/>
    <property type="match status" value="1"/>
</dbReference>
<evidence type="ECO:0000313" key="5">
    <source>
        <dbReference type="EMBL" id="KIW16966.1"/>
    </source>
</evidence>
<evidence type="ECO:0000256" key="4">
    <source>
        <dbReference type="RuleBase" id="RU000363"/>
    </source>
</evidence>
<gene>
    <name evidence="5" type="ORF">PV08_04157</name>
</gene>
<evidence type="ECO:0000256" key="2">
    <source>
        <dbReference type="ARBA" id="ARBA00022857"/>
    </source>
</evidence>
<keyword evidence="3" id="KW-0560">Oxidoreductase</keyword>